<dbReference type="AlphaFoldDB" id="A0A1H9KG75"/>
<keyword evidence="2" id="KW-1185">Reference proteome</keyword>
<reference evidence="2" key="1">
    <citation type="submission" date="2016-10" db="EMBL/GenBank/DDBJ databases">
        <authorList>
            <person name="Varghese N."/>
            <person name="Submissions S."/>
        </authorList>
    </citation>
    <scope>NUCLEOTIDE SEQUENCE [LARGE SCALE GENOMIC DNA]</scope>
    <source>
        <strain evidence="2">DSM 18887</strain>
    </source>
</reference>
<gene>
    <name evidence="1" type="ORF">SAMN03080615_03479</name>
</gene>
<dbReference type="EMBL" id="FOGB01000013">
    <property type="protein sequence ID" value="SEQ98151.1"/>
    <property type="molecule type" value="Genomic_DNA"/>
</dbReference>
<dbReference type="RefSeq" id="WP_205213943.1">
    <property type="nucleotide sequence ID" value="NZ_AP025284.1"/>
</dbReference>
<dbReference type="Proteomes" id="UP000198749">
    <property type="component" value="Unassembled WGS sequence"/>
</dbReference>
<organism evidence="1 2">
    <name type="scientific">Amphritea atlantica</name>
    <dbReference type="NCBI Taxonomy" id="355243"/>
    <lineage>
        <taxon>Bacteria</taxon>
        <taxon>Pseudomonadati</taxon>
        <taxon>Pseudomonadota</taxon>
        <taxon>Gammaproteobacteria</taxon>
        <taxon>Oceanospirillales</taxon>
        <taxon>Oceanospirillaceae</taxon>
        <taxon>Amphritea</taxon>
    </lineage>
</organism>
<name>A0A1H9KG75_9GAMM</name>
<accession>A0A1H9KG75</accession>
<protein>
    <submittedName>
        <fullName evidence="1">Uncharacterized protein</fullName>
    </submittedName>
</protein>
<evidence type="ECO:0000313" key="2">
    <source>
        <dbReference type="Proteomes" id="UP000198749"/>
    </source>
</evidence>
<sequence length="113" mass="12107">MSINTDQLVEDMKSAASQVINQDVTVLRGFSERQLKALAKQAQLIAAGVISGDIDADLQDFFLDSLEDMALNFAKTLRGLLMVTIEKVWNAVVGVLWNAIGSATGLDLSTPPG</sequence>
<evidence type="ECO:0000313" key="1">
    <source>
        <dbReference type="EMBL" id="SEQ98151.1"/>
    </source>
</evidence>
<proteinExistence type="predicted"/>